<gene>
    <name evidence="2" type="ORF">HNQ45_000231</name>
</gene>
<sequence length="238" mass="28025">MKDKFTHWYGVLIASPVGLITWLLTIGVFDLTTMISALVTGGTVFLSYFSTQQFTLQKYLNEHELTRSEYKYIKKELKSAREKQKRLFNSYKKIRNFSDIKLIFDINRVVRAIMKKVHNEPKLFYNGLQFFHSNLDSAVNMVEIYLDLYRLPGKTKEEKIELNTARLRLLDLKRNLELDLSEINRNDYNQLKIERAVLDRTEGVNTPRLENNDSKIRIKDFNAELSNTQKAGEYIDKK</sequence>
<dbReference type="RefSeq" id="WP_183672800.1">
    <property type="nucleotide sequence ID" value="NZ_CBCRYX010000003.1"/>
</dbReference>
<proteinExistence type="predicted"/>
<keyword evidence="1" id="KW-1133">Transmembrane helix</keyword>
<dbReference type="EMBL" id="JACHHF010000001">
    <property type="protein sequence ID" value="MBB5175373.1"/>
    <property type="molecule type" value="Genomic_DNA"/>
</dbReference>
<dbReference type="InterPro" id="IPR018770">
    <property type="entry name" value="ChloroindolylP_hydrolase"/>
</dbReference>
<reference evidence="2 3" key="1">
    <citation type="submission" date="2020-08" db="EMBL/GenBank/DDBJ databases">
        <title>Genomic Encyclopedia of Type Strains, Phase IV (KMG-IV): sequencing the most valuable type-strain genomes for metagenomic binning, comparative biology and taxonomic classification.</title>
        <authorList>
            <person name="Goeker M."/>
        </authorList>
    </citation>
    <scope>NUCLEOTIDE SEQUENCE [LARGE SCALE GENOMIC DNA]</scope>
    <source>
        <strain evidence="2 3">DSM 19163</strain>
    </source>
</reference>
<comment type="caution">
    <text evidence="2">The sequence shown here is derived from an EMBL/GenBank/DDBJ whole genome shotgun (WGS) entry which is preliminary data.</text>
</comment>
<feature type="transmembrane region" description="Helical" evidence="1">
    <location>
        <begin position="31"/>
        <end position="49"/>
    </location>
</feature>
<keyword evidence="1" id="KW-0812">Transmembrane</keyword>
<evidence type="ECO:0000256" key="1">
    <source>
        <dbReference type="SAM" id="Phobius"/>
    </source>
</evidence>
<dbReference type="Proteomes" id="UP000579136">
    <property type="component" value="Unassembled WGS sequence"/>
</dbReference>
<accession>A0A9Q2HEK5</accession>
<evidence type="ECO:0000313" key="2">
    <source>
        <dbReference type="EMBL" id="MBB5175373.1"/>
    </source>
</evidence>
<name>A0A9Q2HEK5_9STAP</name>
<feature type="transmembrane region" description="Helical" evidence="1">
    <location>
        <begin position="7"/>
        <end position="25"/>
    </location>
</feature>
<keyword evidence="3" id="KW-1185">Reference proteome</keyword>
<dbReference type="Pfam" id="PF10112">
    <property type="entry name" value="Halogen_Hydrol"/>
    <property type="match status" value="1"/>
</dbReference>
<organism evidence="2 3">
    <name type="scientific">Nosocomiicoccus ampullae</name>
    <dbReference type="NCBI Taxonomy" id="489910"/>
    <lineage>
        <taxon>Bacteria</taxon>
        <taxon>Bacillati</taxon>
        <taxon>Bacillota</taxon>
        <taxon>Bacilli</taxon>
        <taxon>Bacillales</taxon>
        <taxon>Staphylococcaceae</taxon>
        <taxon>Nosocomiicoccus</taxon>
    </lineage>
</organism>
<evidence type="ECO:0000313" key="3">
    <source>
        <dbReference type="Proteomes" id="UP000579136"/>
    </source>
</evidence>
<protein>
    <submittedName>
        <fullName evidence="2">5-bromo-4-chloroindolyl phosphate hydrolysis protein</fullName>
    </submittedName>
</protein>
<keyword evidence="1" id="KW-0472">Membrane</keyword>
<dbReference type="AlphaFoldDB" id="A0A9Q2HEK5"/>